<protein>
    <recommendedName>
        <fullName evidence="3">Lipoprotein</fullName>
    </recommendedName>
</protein>
<dbReference type="AlphaFoldDB" id="A0A175RXP6"/>
<gene>
    <name evidence="1" type="ORF">NS184_06395</name>
</gene>
<accession>A0A175RXP6</accession>
<dbReference type="RefSeq" id="WP_058725295.1">
    <property type="nucleotide sequence ID" value="NZ_LDQC01000035.1"/>
</dbReference>
<dbReference type="PATRIC" id="fig|33881.3.peg.1579"/>
<reference evidence="1 2" key="1">
    <citation type="journal article" date="2016" name="Front. Microbiol.">
        <title>Genomic Resource of Rice Seed Associated Bacteria.</title>
        <authorList>
            <person name="Midha S."/>
            <person name="Bansal K."/>
            <person name="Sharma S."/>
            <person name="Kumar N."/>
            <person name="Patil P.P."/>
            <person name="Chaudhry V."/>
            <person name="Patil P.B."/>
        </authorList>
    </citation>
    <scope>NUCLEOTIDE SEQUENCE [LARGE SCALE GENOMIC DNA]</scope>
    <source>
        <strain evidence="1 2">NS184</strain>
    </source>
</reference>
<dbReference type="PROSITE" id="PS51257">
    <property type="entry name" value="PROKAR_LIPOPROTEIN"/>
    <property type="match status" value="1"/>
</dbReference>
<dbReference type="Proteomes" id="UP000078252">
    <property type="component" value="Unassembled WGS sequence"/>
</dbReference>
<organism evidence="1 2">
    <name type="scientific">Curtobacterium luteum</name>
    <dbReference type="NCBI Taxonomy" id="33881"/>
    <lineage>
        <taxon>Bacteria</taxon>
        <taxon>Bacillati</taxon>
        <taxon>Actinomycetota</taxon>
        <taxon>Actinomycetes</taxon>
        <taxon>Micrococcales</taxon>
        <taxon>Microbacteriaceae</taxon>
        <taxon>Curtobacterium</taxon>
    </lineage>
</organism>
<dbReference type="EMBL" id="LDQC01000035">
    <property type="protein sequence ID" value="KTR08163.1"/>
    <property type="molecule type" value="Genomic_DNA"/>
</dbReference>
<proteinExistence type="predicted"/>
<name>A0A175RXP6_9MICO</name>
<evidence type="ECO:0008006" key="3">
    <source>
        <dbReference type="Google" id="ProtNLM"/>
    </source>
</evidence>
<evidence type="ECO:0000313" key="1">
    <source>
        <dbReference type="EMBL" id="KTR08163.1"/>
    </source>
</evidence>
<evidence type="ECO:0000313" key="2">
    <source>
        <dbReference type="Proteomes" id="UP000078252"/>
    </source>
</evidence>
<dbReference type="OrthoDB" id="5022754at2"/>
<sequence>MRLVSPVLTAVVLAGVLTGCSGPAPVDEAALHRWEVRERASDDALLFARISARADERSDVSKPSVSMTFPAPTKVRSIELACFGDGSMEGALQLRGGSTSRYISLEHAVSCADGRFRFDLSESERTGVEEVGFSAFRSTRDSAWTLHVRSDQD</sequence>
<comment type="caution">
    <text evidence="1">The sequence shown here is derived from an EMBL/GenBank/DDBJ whole genome shotgun (WGS) entry which is preliminary data.</text>
</comment>